<reference evidence="1 2" key="1">
    <citation type="journal article" date="2023" name="Int J Dairy Technol">
        <title>Genome based analysis of Pseudomonas paracarnis RQ057, a strain responsible for blue discoloration spoilage in processed cheese.</title>
        <authorList>
            <person name="Rodrigues Rd.S."/>
            <person name="Machado S.G."/>
            <person name="de Carvalho A.F."/>
            <person name="Nero L.A."/>
        </authorList>
    </citation>
    <scope>NUCLEOTIDE SEQUENCE [LARGE SCALE GENOMIC DNA]</scope>
    <source>
        <strain evidence="1 2">RQ057</strain>
    </source>
</reference>
<dbReference type="EMBL" id="JAJGWQ010000003">
    <property type="protein sequence ID" value="MEB3782398.1"/>
    <property type="molecule type" value="Genomic_DNA"/>
</dbReference>
<evidence type="ECO:0000313" key="1">
    <source>
        <dbReference type="EMBL" id="MEB3782398.1"/>
    </source>
</evidence>
<evidence type="ECO:0000313" key="2">
    <source>
        <dbReference type="Proteomes" id="UP001336015"/>
    </source>
</evidence>
<sequence>MNNFTQKHYLRCTQRFKEIVNEIGHRAGFVHLKQGQTYIRKKGFSALLDQIVNTPIIEIEGGYKEEIDKLNRVRVNHANNVSQLLNNVGHVSFQSNGKKYLLKDYIYEYYKSAEPALQFIARISETDPFYSAASLDLIEDLKEEAKNRDKETAITFKSSDIVSNCLALKGQLLDAVIYYFDEANVKARTLKLSESDNALLEKFKKIFEQFNSLNKYVNDALFKKQEPAYPKIAANLIALKKSLDGTNEKENDN</sequence>
<proteinExistence type="predicted"/>
<dbReference type="RefSeq" id="WP_324835938.1">
    <property type="nucleotide sequence ID" value="NZ_JAJGWQ010000003.1"/>
</dbReference>
<protein>
    <submittedName>
        <fullName evidence="1">Uncharacterized protein</fullName>
    </submittedName>
</protein>
<comment type="caution">
    <text evidence="1">The sequence shown here is derived from an EMBL/GenBank/DDBJ whole genome shotgun (WGS) entry which is preliminary data.</text>
</comment>
<name>A0ABU6BQ17_9PSED</name>
<accession>A0ABU6BQ17</accession>
<organism evidence="1 2">
    <name type="scientific">Pseudomonas paracarnis</name>
    <dbReference type="NCBI Taxonomy" id="2750625"/>
    <lineage>
        <taxon>Bacteria</taxon>
        <taxon>Pseudomonadati</taxon>
        <taxon>Pseudomonadota</taxon>
        <taxon>Gammaproteobacteria</taxon>
        <taxon>Pseudomonadales</taxon>
        <taxon>Pseudomonadaceae</taxon>
        <taxon>Pseudomonas</taxon>
    </lineage>
</organism>
<dbReference type="Proteomes" id="UP001336015">
    <property type="component" value="Unassembled WGS sequence"/>
</dbReference>
<gene>
    <name evidence="1" type="ORF">LLW09_07495</name>
</gene>
<keyword evidence="2" id="KW-1185">Reference proteome</keyword>